<dbReference type="EMBL" id="VFJE01000056">
    <property type="protein sequence ID" value="TPD65812.1"/>
    <property type="molecule type" value="Genomic_DNA"/>
</dbReference>
<evidence type="ECO:0000313" key="1">
    <source>
        <dbReference type="EMBL" id="TPD65812.1"/>
    </source>
</evidence>
<dbReference type="RefSeq" id="WP_140002325.1">
    <property type="nucleotide sequence ID" value="NZ_VFJE01000056.1"/>
</dbReference>
<dbReference type="AlphaFoldDB" id="A0A501Q0I1"/>
<keyword evidence="2" id="KW-1185">Reference proteome</keyword>
<organism evidence="1 2">
    <name type="scientific">Flavobacterium microcysteis</name>
    <dbReference type="NCBI Taxonomy" id="2596891"/>
    <lineage>
        <taxon>Bacteria</taxon>
        <taxon>Pseudomonadati</taxon>
        <taxon>Bacteroidota</taxon>
        <taxon>Flavobacteriia</taxon>
        <taxon>Flavobacteriales</taxon>
        <taxon>Flavobacteriaceae</taxon>
        <taxon>Flavobacterium</taxon>
    </lineage>
</organism>
<protein>
    <submittedName>
        <fullName evidence="1">Uncharacterized protein</fullName>
    </submittedName>
</protein>
<gene>
    <name evidence="1" type="ORF">FJA49_16655</name>
</gene>
<name>A0A501Q0I1_9FLAO</name>
<sequence length="270" mass="31002">MKRIVLPFFLFFMLFSCKDNKDVQQIKTSDTIENTVVEKVLPTDEAVPEDADFKNDFDILLATSYRTWENNNPATSLTKNWMDLYEKNDKFYLGKADFKLESGYDECAGDSTKIINSSTKTLLFMDLPELKSGEIKSLKIDKNKIWPKEKITLVFNGVEYFLRAEGEVLASQKVINDGGKEEIFQNVKNYKLYISTKNTPEKLLLQEASFNDTFVELLFAGDIDGDSKLDFIFRANRDYEEERVILFLSSKASPENSVKKVAEIAVQFDC</sequence>
<dbReference type="Proteomes" id="UP000319175">
    <property type="component" value="Unassembled WGS sequence"/>
</dbReference>
<dbReference type="PROSITE" id="PS51257">
    <property type="entry name" value="PROKAR_LIPOPROTEIN"/>
    <property type="match status" value="1"/>
</dbReference>
<comment type="caution">
    <text evidence="1">The sequence shown here is derived from an EMBL/GenBank/DDBJ whole genome shotgun (WGS) entry which is preliminary data.</text>
</comment>
<evidence type="ECO:0000313" key="2">
    <source>
        <dbReference type="Proteomes" id="UP000319175"/>
    </source>
</evidence>
<accession>A0A501Q0I1</accession>
<reference evidence="1 2" key="1">
    <citation type="submission" date="2019-06" db="EMBL/GenBank/DDBJ databases">
        <title>Flavobacterium sp. MaA-Y11 from geoumgang.</title>
        <authorList>
            <person name="Jeong S."/>
        </authorList>
    </citation>
    <scope>NUCLEOTIDE SEQUENCE [LARGE SCALE GENOMIC DNA]</scope>
    <source>
        <strain evidence="1 2">MaA-Y11</strain>
    </source>
</reference>
<proteinExistence type="predicted"/>
<dbReference type="OrthoDB" id="1372231at2"/>